<dbReference type="PANTHER" id="PTHR33744">
    <property type="entry name" value="CARBOHYDRATE DIACID REGULATOR"/>
    <property type="match status" value="1"/>
</dbReference>
<name>A0A5E4VEH7_9BURK</name>
<accession>A0A5E4VEH7</accession>
<evidence type="ECO:0000313" key="6">
    <source>
        <dbReference type="Proteomes" id="UP000333828"/>
    </source>
</evidence>
<dbReference type="RefSeq" id="WP_150684399.1">
    <property type="nucleotide sequence ID" value="NZ_CABPSI010000003.1"/>
</dbReference>
<organism evidence="5 6">
    <name type="scientific">Pandoraea iniqua</name>
    <dbReference type="NCBI Taxonomy" id="2508288"/>
    <lineage>
        <taxon>Bacteria</taxon>
        <taxon>Pseudomonadati</taxon>
        <taxon>Pseudomonadota</taxon>
        <taxon>Betaproteobacteria</taxon>
        <taxon>Burkholderiales</taxon>
        <taxon>Burkholderiaceae</taxon>
        <taxon>Pandoraea</taxon>
    </lineage>
</organism>
<dbReference type="PANTHER" id="PTHR33744:SF15">
    <property type="entry name" value="CARBOHYDRATE DIACID REGULATOR"/>
    <property type="match status" value="1"/>
</dbReference>
<feature type="domain" description="CdaR GGDEF-like" evidence="4">
    <location>
        <begin position="147"/>
        <end position="275"/>
    </location>
</feature>
<dbReference type="InterPro" id="IPR051448">
    <property type="entry name" value="CdaR-like_regulators"/>
</dbReference>
<evidence type="ECO:0000259" key="3">
    <source>
        <dbReference type="Pfam" id="PF13556"/>
    </source>
</evidence>
<protein>
    <submittedName>
        <fullName evidence="5">Carbohydrate diacid regulator</fullName>
    </submittedName>
</protein>
<evidence type="ECO:0000313" key="5">
    <source>
        <dbReference type="EMBL" id="VVE10183.1"/>
    </source>
</evidence>
<gene>
    <name evidence="5" type="primary">cdaR</name>
    <name evidence="5" type="ORF">PIN31115_02576</name>
</gene>
<evidence type="ECO:0000259" key="2">
    <source>
        <dbReference type="Pfam" id="PF05651"/>
    </source>
</evidence>
<dbReference type="Pfam" id="PF05651">
    <property type="entry name" value="Diacid_rec"/>
    <property type="match status" value="1"/>
</dbReference>
<dbReference type="InterPro" id="IPR041522">
    <property type="entry name" value="CdaR_GGDEF"/>
</dbReference>
<dbReference type="Pfam" id="PF13556">
    <property type="entry name" value="HTH_30"/>
    <property type="match status" value="1"/>
</dbReference>
<dbReference type="InterPro" id="IPR025736">
    <property type="entry name" value="PucR_C-HTH_dom"/>
</dbReference>
<evidence type="ECO:0000256" key="1">
    <source>
        <dbReference type="ARBA" id="ARBA00006754"/>
    </source>
</evidence>
<sequence length="390" mass="43178">MRRRIDSRLAEQIVAEAARVLPFDVNVMDETGSILASSDLSRIGSLHRGAQIALSNGCDWEVDAAMAARTPKVKPGVNMPLLVNGEVWGAIGLTGDPDEVRQYGKLMQVLAQMILERETLTVELRRNHRHREDLVLQLINAQQTFSSTELENAANRFGVDPTAFWFVIVCEFATPQAPLNDVIDAAANAQSILNQRLPDCPSARVSQRELVILDSTSAAAVDPRHVAELAKARLFAIATLLDSACKLPFKVAIGVGLTGISAFNHSWKSARATLKAGTARATDARERCFSFYDHRLFSALSSWADTWQAKELLRPLEQLKARDRAGGELLETLKVWYRNARQNNETAAELGIHRNTLDKRLRRIEELSGLTLSGTEDDILLYIALQLDCL</sequence>
<dbReference type="AlphaFoldDB" id="A0A5E4VEH7"/>
<dbReference type="Gene3D" id="1.10.10.2840">
    <property type="entry name" value="PucR C-terminal helix-turn-helix domain"/>
    <property type="match status" value="1"/>
</dbReference>
<comment type="similarity">
    <text evidence="1">Belongs to the CdaR family.</text>
</comment>
<reference evidence="5 6" key="1">
    <citation type="submission" date="2019-08" db="EMBL/GenBank/DDBJ databases">
        <authorList>
            <person name="Peeters C."/>
        </authorList>
    </citation>
    <scope>NUCLEOTIDE SEQUENCE [LARGE SCALE GENOMIC DNA]</scope>
    <source>
        <strain evidence="5 6">LMG 31115</strain>
    </source>
</reference>
<dbReference type="Pfam" id="PF17853">
    <property type="entry name" value="GGDEF_2"/>
    <property type="match status" value="1"/>
</dbReference>
<feature type="domain" description="Putative sugar diacid recognition" evidence="2">
    <location>
        <begin position="5"/>
        <end position="138"/>
    </location>
</feature>
<dbReference type="Proteomes" id="UP000333828">
    <property type="component" value="Unassembled WGS sequence"/>
</dbReference>
<feature type="domain" description="PucR C-terminal helix-turn-helix" evidence="3">
    <location>
        <begin position="329"/>
        <end position="386"/>
    </location>
</feature>
<dbReference type="InterPro" id="IPR008599">
    <property type="entry name" value="Diacid_rec"/>
</dbReference>
<keyword evidence="6" id="KW-1185">Reference proteome</keyword>
<dbReference type="InterPro" id="IPR042070">
    <property type="entry name" value="PucR_C-HTH_sf"/>
</dbReference>
<evidence type="ECO:0000259" key="4">
    <source>
        <dbReference type="Pfam" id="PF17853"/>
    </source>
</evidence>
<proteinExistence type="inferred from homology"/>
<dbReference type="EMBL" id="CABPSI010000003">
    <property type="protein sequence ID" value="VVE10183.1"/>
    <property type="molecule type" value="Genomic_DNA"/>
</dbReference>